<feature type="compositionally biased region" description="Basic and acidic residues" evidence="1">
    <location>
        <begin position="351"/>
        <end position="367"/>
    </location>
</feature>
<dbReference type="RefSeq" id="XP_015519037.2">
    <property type="nucleotide sequence ID" value="XM_015663551.2"/>
</dbReference>
<feature type="compositionally biased region" description="Acidic residues" evidence="1">
    <location>
        <begin position="368"/>
        <end position="378"/>
    </location>
</feature>
<organism evidence="3 5">
    <name type="scientific">Neodiprion lecontei</name>
    <name type="common">Redheaded pine sawfly</name>
    <dbReference type="NCBI Taxonomy" id="441921"/>
    <lineage>
        <taxon>Eukaryota</taxon>
        <taxon>Metazoa</taxon>
        <taxon>Ecdysozoa</taxon>
        <taxon>Arthropoda</taxon>
        <taxon>Hexapoda</taxon>
        <taxon>Insecta</taxon>
        <taxon>Pterygota</taxon>
        <taxon>Neoptera</taxon>
        <taxon>Endopterygota</taxon>
        <taxon>Hymenoptera</taxon>
        <taxon>Tenthredinoidea</taxon>
        <taxon>Diprionidae</taxon>
        <taxon>Diprioninae</taxon>
        <taxon>Neodiprion</taxon>
    </lineage>
</organism>
<feature type="compositionally biased region" description="Polar residues" evidence="1">
    <location>
        <begin position="246"/>
        <end position="261"/>
    </location>
</feature>
<evidence type="ECO:0000313" key="3">
    <source>
        <dbReference type="Proteomes" id="UP000829291"/>
    </source>
</evidence>
<evidence type="ECO:0000256" key="1">
    <source>
        <dbReference type="SAM" id="MobiDB-lite"/>
    </source>
</evidence>
<dbReference type="InterPro" id="IPR045112">
    <property type="entry name" value="PPAN-like"/>
</dbReference>
<dbReference type="Proteomes" id="UP000829291">
    <property type="component" value="Chromosome 1"/>
</dbReference>
<feature type="region of interest" description="Disordered" evidence="1">
    <location>
        <begin position="236"/>
        <end position="261"/>
    </location>
</feature>
<protein>
    <submittedName>
        <fullName evidence="4 5">Protein Peter pan</fullName>
    </submittedName>
</protein>
<keyword evidence="3" id="KW-1185">Reference proteome</keyword>
<gene>
    <name evidence="4 5" type="primary">LOC107223758</name>
</gene>
<dbReference type="PANTHER" id="PTHR12661:SF5">
    <property type="entry name" value="SUPPRESSOR OF SWI4 1 HOMOLOG"/>
    <property type="match status" value="1"/>
</dbReference>
<sequence>MGRSKKGRCVKRNKQINSEEPVDLVRAPHSFVIQRGLPGGHILELTKDFRRVMEPYTASSLKARKRNTIKDFVSVSGALHVSHMCIFTRTELGMYLKLCRIPRGPTLSFKITSFSLARDVVSTIKKQMVFEEAFKHSPLMVLNNFSGEGMQMKLMTSMFQNMFPTINLTTVNLSTIRRCVCLNYNSVTKLIDFRHYAIKMVPVGLSKGVKKIVQAKVPNLSKCQDFSEFLTKPTFSESEAEEDPSSHVTLPQKLSSRGNHKSGTSAIRLIELGPRITMQLIKVEDGLLDGQVMYHEFVHKTEEEILKIQKSREVKKKLKENRKKVQEENKKKKEAMKEEEKQKSLKGMKKQRSESDVLMHKAAKESYEDNQVEEDDDAQYYREEVGQEPDKDLFSGRPKTGDKRPNSYPVKYKTKKSRLDKNVKNGDKKNKQFGNKNRYDDEKYSYRQKKKFGVKDGGTKSQGNKKFFKGKGSAHGSKIKRRRN</sequence>
<evidence type="ECO:0000313" key="5">
    <source>
        <dbReference type="RefSeq" id="XP_015519038.2"/>
    </source>
</evidence>
<feature type="compositionally biased region" description="Basic and acidic residues" evidence="1">
    <location>
        <begin position="323"/>
        <end position="343"/>
    </location>
</feature>
<dbReference type="GO" id="GO:0006364">
    <property type="term" value="P:rRNA processing"/>
    <property type="evidence" value="ECO:0007669"/>
    <property type="project" value="InterPro"/>
</dbReference>
<dbReference type="AlphaFoldDB" id="A0A6J0BY34"/>
<dbReference type="PANTHER" id="PTHR12661">
    <property type="entry name" value="PETER PAN-RELATED"/>
    <property type="match status" value="1"/>
</dbReference>
<dbReference type="KEGG" id="nlo:107223758"/>
<dbReference type="GO" id="GO:0019843">
    <property type="term" value="F:rRNA binding"/>
    <property type="evidence" value="ECO:0007669"/>
    <property type="project" value="InterPro"/>
</dbReference>
<dbReference type="SMART" id="SM00879">
    <property type="entry name" value="Brix"/>
    <property type="match status" value="1"/>
</dbReference>
<dbReference type="InterPro" id="IPR007109">
    <property type="entry name" value="Brix"/>
</dbReference>
<feature type="compositionally biased region" description="Basic and acidic residues" evidence="1">
    <location>
        <begin position="379"/>
        <end position="405"/>
    </location>
</feature>
<accession>A0A6J0BY34</accession>
<dbReference type="Pfam" id="PF04427">
    <property type="entry name" value="Brix"/>
    <property type="match status" value="1"/>
</dbReference>
<dbReference type="RefSeq" id="XP_015519038.2">
    <property type="nucleotide sequence ID" value="XM_015663552.2"/>
</dbReference>
<proteinExistence type="predicted"/>
<dbReference type="OrthoDB" id="10261452at2759"/>
<evidence type="ECO:0000313" key="4">
    <source>
        <dbReference type="RefSeq" id="XP_015519037.2"/>
    </source>
</evidence>
<dbReference type="GO" id="GO:0000027">
    <property type="term" value="P:ribosomal large subunit assembly"/>
    <property type="evidence" value="ECO:0007669"/>
    <property type="project" value="TreeGrafter"/>
</dbReference>
<dbReference type="PROSITE" id="PS50833">
    <property type="entry name" value="BRIX"/>
    <property type="match status" value="1"/>
</dbReference>
<reference evidence="4 5" key="1">
    <citation type="submission" date="2025-05" db="UniProtKB">
        <authorList>
            <consortium name="RefSeq"/>
        </authorList>
    </citation>
    <scope>IDENTIFICATION</scope>
    <source>
        <tissue evidence="4 5">Thorax and Abdomen</tissue>
    </source>
</reference>
<feature type="region of interest" description="Disordered" evidence="1">
    <location>
        <begin position="316"/>
        <end position="484"/>
    </location>
</feature>
<feature type="compositionally biased region" description="Basic and acidic residues" evidence="1">
    <location>
        <begin position="417"/>
        <end position="430"/>
    </location>
</feature>
<feature type="domain" description="Brix" evidence="2">
    <location>
        <begin position="28"/>
        <end position="289"/>
    </location>
</feature>
<name>A0A6J0BY34_NEOLC</name>
<evidence type="ECO:0000259" key="2">
    <source>
        <dbReference type="PROSITE" id="PS50833"/>
    </source>
</evidence>
<dbReference type="GeneID" id="107223758"/>
<dbReference type="GO" id="GO:0030687">
    <property type="term" value="C:preribosome, large subunit precursor"/>
    <property type="evidence" value="ECO:0007669"/>
    <property type="project" value="TreeGrafter"/>
</dbReference>